<dbReference type="InParanoid" id="A0A6L2PKQ5"/>
<feature type="domain" description="Macro" evidence="1">
    <location>
        <begin position="42"/>
        <end position="223"/>
    </location>
</feature>
<dbReference type="SUPFAM" id="SSF52949">
    <property type="entry name" value="Macro domain-like"/>
    <property type="match status" value="1"/>
</dbReference>
<gene>
    <name evidence="2" type="ORF">Cfor_05505</name>
</gene>
<dbReference type="PROSITE" id="PS51154">
    <property type="entry name" value="MACRO"/>
    <property type="match status" value="1"/>
</dbReference>
<dbReference type="Proteomes" id="UP000502823">
    <property type="component" value="Unassembled WGS sequence"/>
</dbReference>
<dbReference type="OrthoDB" id="365077at2759"/>
<organism evidence="2 3">
    <name type="scientific">Coptotermes formosanus</name>
    <name type="common">Formosan subterranean termite</name>
    <dbReference type="NCBI Taxonomy" id="36987"/>
    <lineage>
        <taxon>Eukaryota</taxon>
        <taxon>Metazoa</taxon>
        <taxon>Ecdysozoa</taxon>
        <taxon>Arthropoda</taxon>
        <taxon>Hexapoda</taxon>
        <taxon>Insecta</taxon>
        <taxon>Pterygota</taxon>
        <taxon>Neoptera</taxon>
        <taxon>Polyneoptera</taxon>
        <taxon>Dictyoptera</taxon>
        <taxon>Blattodea</taxon>
        <taxon>Blattoidea</taxon>
        <taxon>Termitoidae</taxon>
        <taxon>Rhinotermitidae</taxon>
        <taxon>Coptotermes</taxon>
    </lineage>
</organism>
<dbReference type="SMART" id="SM00506">
    <property type="entry name" value="A1pp"/>
    <property type="match status" value="1"/>
</dbReference>
<dbReference type="FunCoup" id="A0A6L2PKQ5">
    <property type="interactions" value="1299"/>
</dbReference>
<dbReference type="Gene3D" id="3.40.220.10">
    <property type="entry name" value="Leucine Aminopeptidase, subunit E, domain 1"/>
    <property type="match status" value="1"/>
</dbReference>
<comment type="caution">
    <text evidence="2">The sequence shown here is derived from an EMBL/GenBank/DDBJ whole genome shotgun (WGS) entry which is preliminary data.</text>
</comment>
<evidence type="ECO:0000313" key="2">
    <source>
        <dbReference type="EMBL" id="GFG32946.1"/>
    </source>
</evidence>
<name>A0A6L2PKQ5_COPFO</name>
<proteinExistence type="predicted"/>
<dbReference type="Pfam" id="PF01661">
    <property type="entry name" value="Macro"/>
    <property type="match status" value="1"/>
</dbReference>
<evidence type="ECO:0000313" key="3">
    <source>
        <dbReference type="Proteomes" id="UP000502823"/>
    </source>
</evidence>
<keyword evidence="3" id="KW-1185">Reference proteome</keyword>
<protein>
    <recommendedName>
        <fullName evidence="1">Macro domain-containing protein</fullName>
    </recommendedName>
</protein>
<dbReference type="InterPro" id="IPR043472">
    <property type="entry name" value="Macro_dom-like"/>
</dbReference>
<dbReference type="InterPro" id="IPR035793">
    <property type="entry name" value="Macro_GDAP2"/>
</dbReference>
<accession>A0A6L2PKQ5</accession>
<dbReference type="InterPro" id="IPR002589">
    <property type="entry name" value="Macro_dom"/>
</dbReference>
<reference evidence="3" key="1">
    <citation type="submission" date="2020-01" db="EMBL/GenBank/DDBJ databases">
        <title>Draft genome sequence of the Termite Coptotermes fromosanus.</title>
        <authorList>
            <person name="Itakura S."/>
            <person name="Yosikawa Y."/>
            <person name="Umezawa K."/>
        </authorList>
    </citation>
    <scope>NUCLEOTIDE SEQUENCE [LARGE SCALE GENOMIC DNA]</scope>
</reference>
<sequence>MDPLGMVAEVVELESLKRWHQVPPVHHLTDYSAIGEERKHATSPFPFNPAINYKIALWAGDISLLSVDAIVHSTNESMSERNPISDRICARAGPALREEIRQEVKECRTGEIRVTQGHNLSARFVIHTVGPKYNVKYQTAAENTLHICYRNILQKACELNLSTIALCVINSVRRNFPPDEGAHIALRTVRRFLEQHGSCLDLVVFAVENIDVGIYEVLLPLYFPRSLQEEEMALWQLPVNVGGPDGEPLLPDRQIRIIDNPQHSLDGDESVDLSSQLDSSITVGEHAFSHMQGDLDQQRLLGERPQTDPIGELMIKEMQSKESVCHIPLTRLGPDERVIYFAIYLTAVKFFTDFHKFFQQLIEELDALPARLGCRDSDC</sequence>
<dbReference type="PANTHER" id="PTHR11106:SF72">
    <property type="entry name" value="GANGLIOSIDE-INDUCED DIFFERENTIATION-ASSOCIATED PROTEIN 2"/>
    <property type="match status" value="1"/>
</dbReference>
<dbReference type="EMBL" id="BLKM01000391">
    <property type="protein sequence ID" value="GFG32946.1"/>
    <property type="molecule type" value="Genomic_DNA"/>
</dbReference>
<dbReference type="CDD" id="cd02905">
    <property type="entry name" value="Macro_GDAP2-like"/>
    <property type="match status" value="1"/>
</dbReference>
<evidence type="ECO:0000259" key="1">
    <source>
        <dbReference type="PROSITE" id="PS51154"/>
    </source>
</evidence>
<dbReference type="AlphaFoldDB" id="A0A6L2PKQ5"/>
<dbReference type="PANTHER" id="PTHR11106">
    <property type="entry name" value="GANGLIOSIDE INDUCED DIFFERENTIATION ASSOCIATED PROTEIN 2-RELATED"/>
    <property type="match status" value="1"/>
</dbReference>